<protein>
    <recommendedName>
        <fullName evidence="4">Transposase</fullName>
    </recommendedName>
</protein>
<keyword evidence="3" id="KW-1185">Reference proteome</keyword>
<keyword evidence="1" id="KW-0812">Transmembrane</keyword>
<keyword evidence="1" id="KW-0472">Membrane</keyword>
<name>A0AAD7N3U2_9AGAR</name>
<gene>
    <name evidence="2" type="ORF">B0H16DRAFT_1463304</name>
</gene>
<evidence type="ECO:0000313" key="3">
    <source>
        <dbReference type="Proteomes" id="UP001215598"/>
    </source>
</evidence>
<dbReference type="Proteomes" id="UP001215598">
    <property type="component" value="Unassembled WGS sequence"/>
</dbReference>
<evidence type="ECO:0000256" key="1">
    <source>
        <dbReference type="SAM" id="Phobius"/>
    </source>
</evidence>
<accession>A0AAD7N3U2</accession>
<feature type="transmembrane region" description="Helical" evidence="1">
    <location>
        <begin position="122"/>
        <end position="140"/>
    </location>
</feature>
<comment type="caution">
    <text evidence="2">The sequence shown here is derived from an EMBL/GenBank/DDBJ whole genome shotgun (WGS) entry which is preliminary data.</text>
</comment>
<keyword evidence="1" id="KW-1133">Transmembrane helix</keyword>
<sequence>MAPNPRIRAFPASCVSYIPCMPGVSERFSIILQTPEPRQLAWKFGHKKTNAYGPHIRVCNGRALLAILMETKAVHADYDKKLLAEQLTLFKTGMGTNEAGEAFDPYVGGTDNDPRERHGLRFTWITILLLLCIFHVWQAWRNGLTKHLRIIPKGADRQLIRNHLGKFLMRLLKEINVYEDAITAYNAEIAHFKLLGRERSRLAKEQSKGALRFLTYLQTYLKSRDMWPSWSLSGAEEAAERMGIPISRVARTTNHLESFNGRLKGQIRLPRIDFWILTIVTKVLPEFFEAWAEKRECTEYYTSMRGAPPALTAAAKAWINAVLENTQDDTGTPLQDVQWSTEFEEQLQKEIEEEEDFSCVALSSITSSSSSLAHFVFATLL</sequence>
<evidence type="ECO:0000313" key="2">
    <source>
        <dbReference type="EMBL" id="KAJ7744426.1"/>
    </source>
</evidence>
<evidence type="ECO:0008006" key="4">
    <source>
        <dbReference type="Google" id="ProtNLM"/>
    </source>
</evidence>
<dbReference type="EMBL" id="JARKIB010000087">
    <property type="protein sequence ID" value="KAJ7744426.1"/>
    <property type="molecule type" value="Genomic_DNA"/>
</dbReference>
<reference evidence="2" key="1">
    <citation type="submission" date="2023-03" db="EMBL/GenBank/DDBJ databases">
        <title>Massive genome expansion in bonnet fungi (Mycena s.s.) driven by repeated elements and novel gene families across ecological guilds.</title>
        <authorList>
            <consortium name="Lawrence Berkeley National Laboratory"/>
            <person name="Harder C.B."/>
            <person name="Miyauchi S."/>
            <person name="Viragh M."/>
            <person name="Kuo A."/>
            <person name="Thoen E."/>
            <person name="Andreopoulos B."/>
            <person name="Lu D."/>
            <person name="Skrede I."/>
            <person name="Drula E."/>
            <person name="Henrissat B."/>
            <person name="Morin E."/>
            <person name="Kohler A."/>
            <person name="Barry K."/>
            <person name="LaButti K."/>
            <person name="Morin E."/>
            <person name="Salamov A."/>
            <person name="Lipzen A."/>
            <person name="Mereny Z."/>
            <person name="Hegedus B."/>
            <person name="Baldrian P."/>
            <person name="Stursova M."/>
            <person name="Weitz H."/>
            <person name="Taylor A."/>
            <person name="Grigoriev I.V."/>
            <person name="Nagy L.G."/>
            <person name="Martin F."/>
            <person name="Kauserud H."/>
        </authorList>
    </citation>
    <scope>NUCLEOTIDE SEQUENCE</scope>
    <source>
        <strain evidence="2">CBHHK182m</strain>
    </source>
</reference>
<dbReference type="AlphaFoldDB" id="A0AAD7N3U2"/>
<proteinExistence type="predicted"/>
<organism evidence="2 3">
    <name type="scientific">Mycena metata</name>
    <dbReference type="NCBI Taxonomy" id="1033252"/>
    <lineage>
        <taxon>Eukaryota</taxon>
        <taxon>Fungi</taxon>
        <taxon>Dikarya</taxon>
        <taxon>Basidiomycota</taxon>
        <taxon>Agaricomycotina</taxon>
        <taxon>Agaricomycetes</taxon>
        <taxon>Agaricomycetidae</taxon>
        <taxon>Agaricales</taxon>
        <taxon>Marasmiineae</taxon>
        <taxon>Mycenaceae</taxon>
        <taxon>Mycena</taxon>
    </lineage>
</organism>